<keyword evidence="3" id="KW-1185">Reference proteome</keyword>
<gene>
    <name evidence="2" type="ORF">CSSPTR1EN2_LOCUS21435</name>
</gene>
<organism evidence="2 3">
    <name type="scientific">Sphagnum troendelagicum</name>
    <dbReference type="NCBI Taxonomy" id="128251"/>
    <lineage>
        <taxon>Eukaryota</taxon>
        <taxon>Viridiplantae</taxon>
        <taxon>Streptophyta</taxon>
        <taxon>Embryophyta</taxon>
        <taxon>Bryophyta</taxon>
        <taxon>Sphagnophytina</taxon>
        <taxon>Sphagnopsida</taxon>
        <taxon>Sphagnales</taxon>
        <taxon>Sphagnaceae</taxon>
        <taxon>Sphagnum</taxon>
    </lineage>
</organism>
<feature type="region of interest" description="Disordered" evidence="1">
    <location>
        <begin position="33"/>
        <end position="78"/>
    </location>
</feature>
<evidence type="ECO:0000313" key="2">
    <source>
        <dbReference type="EMBL" id="CAK9233336.1"/>
    </source>
</evidence>
<name>A0ABP0UZB4_9BRYO</name>
<accession>A0ABP0UZB4</accession>
<protein>
    <submittedName>
        <fullName evidence="2">Uncharacterized protein</fullName>
    </submittedName>
</protein>
<evidence type="ECO:0000313" key="3">
    <source>
        <dbReference type="Proteomes" id="UP001497512"/>
    </source>
</evidence>
<reference evidence="2" key="1">
    <citation type="submission" date="2024-02" db="EMBL/GenBank/DDBJ databases">
        <authorList>
            <consortium name="ELIXIR-Norway"/>
            <consortium name="Elixir Norway"/>
        </authorList>
    </citation>
    <scope>NUCLEOTIDE SEQUENCE</scope>
</reference>
<dbReference type="EMBL" id="OZ019900">
    <property type="protein sequence ID" value="CAK9233336.1"/>
    <property type="molecule type" value="Genomic_DNA"/>
</dbReference>
<dbReference type="Proteomes" id="UP001497512">
    <property type="component" value="Chromosome 8"/>
</dbReference>
<proteinExistence type="predicted"/>
<sequence>MMQLLQVLAAVKIANPAPRTSLELEGKLGMSAACGDRPGSTGANPDNMDGHRDPDGLNAPGGEEAMEHGCPCKQELAL</sequence>
<evidence type="ECO:0000256" key="1">
    <source>
        <dbReference type="SAM" id="MobiDB-lite"/>
    </source>
</evidence>